<dbReference type="InterPro" id="IPR005183">
    <property type="entry name" value="DUF305_CopM-like"/>
</dbReference>
<comment type="caution">
    <text evidence="2">The sequence shown here is derived from an EMBL/GenBank/DDBJ whole genome shotgun (WGS) entry which is preliminary data.</text>
</comment>
<accession>A0ABX2F7Y2</accession>
<evidence type="ECO:0000313" key="3">
    <source>
        <dbReference type="Proteomes" id="UP000763557"/>
    </source>
</evidence>
<sequence>MTVIIRCVLLCLVLTGCGGKVTGPVPETPASGTGQSTPFGPTERAFVELAIATGDQAVKLLDAGAKNAAQPELRRLAGDVGAARRAEVVELHGLLRTAAIEYVDNHKGHDMPGMPTDEEISLLQASGPQFDAVFARLLRAHLDESATVVRSAAQSVSDEPTRALARRMEADRIEFGKRLGAVVPV</sequence>
<name>A0ABX2F7Y2_9PSEU</name>
<dbReference type="Gene3D" id="1.20.1260.10">
    <property type="match status" value="1"/>
</dbReference>
<evidence type="ECO:0000313" key="2">
    <source>
        <dbReference type="EMBL" id="NRN67461.1"/>
    </source>
</evidence>
<keyword evidence="3" id="KW-1185">Reference proteome</keyword>
<dbReference type="Proteomes" id="UP000763557">
    <property type="component" value="Unassembled WGS sequence"/>
</dbReference>
<gene>
    <name evidence="2" type="ORF">GC106_47010</name>
</gene>
<feature type="domain" description="DUF305" evidence="1">
    <location>
        <begin position="46"/>
        <end position="171"/>
    </location>
</feature>
<dbReference type="EMBL" id="JAAATY010000014">
    <property type="protein sequence ID" value="NRN67461.1"/>
    <property type="molecule type" value="Genomic_DNA"/>
</dbReference>
<dbReference type="RefSeq" id="WP_173135328.1">
    <property type="nucleotide sequence ID" value="NZ_CBCSGW010000002.1"/>
</dbReference>
<organism evidence="2 3">
    <name type="scientific">Kibdelosporangium persicum</name>
    <dbReference type="NCBI Taxonomy" id="2698649"/>
    <lineage>
        <taxon>Bacteria</taxon>
        <taxon>Bacillati</taxon>
        <taxon>Actinomycetota</taxon>
        <taxon>Actinomycetes</taxon>
        <taxon>Pseudonocardiales</taxon>
        <taxon>Pseudonocardiaceae</taxon>
        <taxon>Kibdelosporangium</taxon>
    </lineage>
</organism>
<dbReference type="InterPro" id="IPR012347">
    <property type="entry name" value="Ferritin-like"/>
</dbReference>
<dbReference type="PROSITE" id="PS51257">
    <property type="entry name" value="PROKAR_LIPOPROTEIN"/>
    <property type="match status" value="1"/>
</dbReference>
<proteinExistence type="predicted"/>
<evidence type="ECO:0000259" key="1">
    <source>
        <dbReference type="Pfam" id="PF03713"/>
    </source>
</evidence>
<protein>
    <submittedName>
        <fullName evidence="2">DUF305 domain-containing protein</fullName>
    </submittedName>
</protein>
<dbReference type="Pfam" id="PF03713">
    <property type="entry name" value="DUF305"/>
    <property type="match status" value="1"/>
</dbReference>
<reference evidence="2 3" key="1">
    <citation type="submission" date="2020-01" db="EMBL/GenBank/DDBJ databases">
        <title>Kibdelosporangium persica a novel Actinomycetes from a hot desert in Iran.</title>
        <authorList>
            <person name="Safaei N."/>
            <person name="Zaburannyi N."/>
            <person name="Mueller R."/>
            <person name="Wink J."/>
        </authorList>
    </citation>
    <scope>NUCLEOTIDE SEQUENCE [LARGE SCALE GENOMIC DNA]</scope>
    <source>
        <strain evidence="2 3">4NS15</strain>
    </source>
</reference>